<reference evidence="5" key="1">
    <citation type="submission" date="2022-11" db="UniProtKB">
        <authorList>
            <consortium name="WormBaseParasite"/>
        </authorList>
    </citation>
    <scope>IDENTIFICATION</scope>
</reference>
<keyword evidence="4" id="KW-1185">Reference proteome</keyword>
<dbReference type="GO" id="GO:0019899">
    <property type="term" value="F:enzyme binding"/>
    <property type="evidence" value="ECO:0007669"/>
    <property type="project" value="UniProtKB-ARBA"/>
</dbReference>
<dbReference type="InterPro" id="IPR001878">
    <property type="entry name" value="Znf_CCHC"/>
</dbReference>
<organism evidence="4 5">
    <name type="scientific">Meloidogyne incognita</name>
    <name type="common">Southern root-knot nematode worm</name>
    <name type="synonym">Oxyuris incognita</name>
    <dbReference type="NCBI Taxonomy" id="6306"/>
    <lineage>
        <taxon>Eukaryota</taxon>
        <taxon>Metazoa</taxon>
        <taxon>Ecdysozoa</taxon>
        <taxon>Nematoda</taxon>
        <taxon>Chromadorea</taxon>
        <taxon>Rhabditida</taxon>
        <taxon>Tylenchina</taxon>
        <taxon>Tylenchomorpha</taxon>
        <taxon>Tylenchoidea</taxon>
        <taxon>Meloidogynidae</taxon>
        <taxon>Meloidogyninae</taxon>
        <taxon>Meloidogyne</taxon>
        <taxon>Meloidogyne incognita group</taxon>
    </lineage>
</organism>
<dbReference type="SMART" id="SM00343">
    <property type="entry name" value="ZnF_C2HC"/>
    <property type="match status" value="1"/>
</dbReference>
<evidence type="ECO:0000259" key="3">
    <source>
        <dbReference type="PROSITE" id="PS50158"/>
    </source>
</evidence>
<feature type="compositionally biased region" description="Basic and acidic residues" evidence="2">
    <location>
        <begin position="330"/>
        <end position="341"/>
    </location>
</feature>
<evidence type="ECO:0000256" key="1">
    <source>
        <dbReference type="PROSITE-ProRule" id="PRU00047"/>
    </source>
</evidence>
<dbReference type="SUPFAM" id="SSF57756">
    <property type="entry name" value="Retrovirus zinc finger-like domains"/>
    <property type="match status" value="1"/>
</dbReference>
<accession>A0A914MNR7</accession>
<feature type="domain" description="CCHC-type" evidence="3">
    <location>
        <begin position="284"/>
        <end position="299"/>
    </location>
</feature>
<keyword evidence="1" id="KW-0862">Zinc</keyword>
<dbReference type="GO" id="GO:0008270">
    <property type="term" value="F:zinc ion binding"/>
    <property type="evidence" value="ECO:0007669"/>
    <property type="project" value="UniProtKB-KW"/>
</dbReference>
<dbReference type="InterPro" id="IPR055510">
    <property type="entry name" value="DUF7083"/>
</dbReference>
<proteinExistence type="predicted"/>
<sequence length="494" mass="56645">MDGGMLEKFLQSQMQLQAQQSQWLEMIEMMKGKKSVVTKSEEEKSTELYCKLKSLVTEFQSDVEKGITFESWYAKNKSYFEVDAQSLAEEVRVRLLVEKLGRVEYAKMSQKILPEKLEEMNFESLVEVLKKEFSDPRSKLVKRFEVMKMKCPSVEKILDFGTLVNSECEKAQMDLTVEECKILVFIAGIPEKALDVRQISLKFVEKYAKSEVCTLKDLMEEVRSYLSNKSEAKMFDSQSKVKSGPKEFVEVNAVSRIEHSRSRQSKRSRIKSRQKERQVESRQCYNCGIVGHISRNCRKPKKGFKRVDSPEVNQVKVDSSVPHILTVEIPKLKENSRENSQKKNRKSKKSNSPKSSRVTQGSTKSGFLKKEKSSGNSSRFKEDEEVLVMNRDKNGKKVWLPGTILSKFVDGYKVKVPRLRAIVSREAWQIRPKSMKSAESRNQGSTHGQPRSQLEASSNLKEASVYFWPFVFSMFCFVLECSSLVGKVGTLVPT</sequence>
<dbReference type="Pfam" id="PF23309">
    <property type="entry name" value="DUF7083"/>
    <property type="match status" value="1"/>
</dbReference>
<dbReference type="GO" id="GO:0003676">
    <property type="term" value="F:nucleic acid binding"/>
    <property type="evidence" value="ECO:0007669"/>
    <property type="project" value="InterPro"/>
</dbReference>
<evidence type="ECO:0000313" key="5">
    <source>
        <dbReference type="WBParaSite" id="Minc3s01829g26587"/>
    </source>
</evidence>
<feature type="region of interest" description="Disordered" evidence="2">
    <location>
        <begin position="432"/>
        <end position="455"/>
    </location>
</feature>
<dbReference type="Pfam" id="PF00098">
    <property type="entry name" value="zf-CCHC"/>
    <property type="match status" value="1"/>
</dbReference>
<feature type="compositionally biased region" description="Basic residues" evidence="2">
    <location>
        <begin position="342"/>
        <end position="351"/>
    </location>
</feature>
<dbReference type="PROSITE" id="PS50158">
    <property type="entry name" value="ZF_CCHC"/>
    <property type="match status" value="1"/>
</dbReference>
<name>A0A914MNR7_MELIC</name>
<evidence type="ECO:0000256" key="2">
    <source>
        <dbReference type="SAM" id="MobiDB-lite"/>
    </source>
</evidence>
<feature type="region of interest" description="Disordered" evidence="2">
    <location>
        <begin position="328"/>
        <end position="382"/>
    </location>
</feature>
<feature type="compositionally biased region" description="Polar residues" evidence="2">
    <location>
        <begin position="440"/>
        <end position="455"/>
    </location>
</feature>
<dbReference type="Gene3D" id="4.10.60.10">
    <property type="entry name" value="Zinc finger, CCHC-type"/>
    <property type="match status" value="1"/>
</dbReference>
<dbReference type="InterPro" id="IPR036875">
    <property type="entry name" value="Znf_CCHC_sf"/>
</dbReference>
<evidence type="ECO:0000313" key="4">
    <source>
        <dbReference type="Proteomes" id="UP000887563"/>
    </source>
</evidence>
<protein>
    <submittedName>
        <fullName evidence="5">CCHC-type domain-containing protein</fullName>
    </submittedName>
</protein>
<keyword evidence="1" id="KW-0863">Zinc-finger</keyword>
<dbReference type="AlphaFoldDB" id="A0A914MNR7"/>
<dbReference type="Proteomes" id="UP000887563">
    <property type="component" value="Unplaced"/>
</dbReference>
<keyword evidence="1" id="KW-0479">Metal-binding</keyword>
<dbReference type="WBParaSite" id="Minc3s01829g26587">
    <property type="protein sequence ID" value="Minc3s01829g26587"/>
    <property type="gene ID" value="Minc3s01829g26587"/>
</dbReference>